<dbReference type="EMBL" id="JAJJMA010339843">
    <property type="protein sequence ID" value="MCL7051558.1"/>
    <property type="molecule type" value="Genomic_DNA"/>
</dbReference>
<gene>
    <name evidence="1" type="ORF">MKW94_003672</name>
</gene>
<protein>
    <recommendedName>
        <fullName evidence="3">Essential protein Yae1 N-terminal domain-containing protein</fullName>
    </recommendedName>
</protein>
<dbReference type="PANTHER" id="PTHR28532:SF1">
    <property type="entry name" value="ORAL CANCER OVEREXPRESSED 1"/>
    <property type="match status" value="1"/>
</dbReference>
<sequence>MESLYLDPWDSINCLDDTYYQEGINAGYKDGLVSGEEGKQVELGYYQGCLDVWNAAIKIQPSCFSSRVQENIKRMNELIKTYPVFDPENQSVQDIMEDLSRSKQIMQDLRSKYRLILTTPPMKKLRMHGNSLDSSTLSMKKLEDGISIEF</sequence>
<reference evidence="1" key="1">
    <citation type="submission" date="2022-03" db="EMBL/GenBank/DDBJ databases">
        <title>A functionally conserved STORR gene fusion in Papaver species that diverged 16.8 million years ago.</title>
        <authorList>
            <person name="Catania T."/>
        </authorList>
    </citation>
    <scope>NUCLEOTIDE SEQUENCE</scope>
    <source>
        <strain evidence="1">S-191538</strain>
    </source>
</reference>
<dbReference type="Proteomes" id="UP001177140">
    <property type="component" value="Unassembled WGS sequence"/>
</dbReference>
<name>A0AA41W1X6_PAPNU</name>
<organism evidence="1 2">
    <name type="scientific">Papaver nudicaule</name>
    <name type="common">Iceland poppy</name>
    <dbReference type="NCBI Taxonomy" id="74823"/>
    <lineage>
        <taxon>Eukaryota</taxon>
        <taxon>Viridiplantae</taxon>
        <taxon>Streptophyta</taxon>
        <taxon>Embryophyta</taxon>
        <taxon>Tracheophyta</taxon>
        <taxon>Spermatophyta</taxon>
        <taxon>Magnoliopsida</taxon>
        <taxon>Ranunculales</taxon>
        <taxon>Papaveraceae</taxon>
        <taxon>Papaveroideae</taxon>
        <taxon>Papaver</taxon>
    </lineage>
</organism>
<dbReference type="PANTHER" id="PTHR28532">
    <property type="entry name" value="GEO13458P1"/>
    <property type="match status" value="1"/>
</dbReference>
<evidence type="ECO:0000313" key="1">
    <source>
        <dbReference type="EMBL" id="MCL7051558.1"/>
    </source>
</evidence>
<proteinExistence type="predicted"/>
<comment type="caution">
    <text evidence="1">The sequence shown here is derived from an EMBL/GenBank/DDBJ whole genome shotgun (WGS) entry which is preliminary data.</text>
</comment>
<evidence type="ECO:0008006" key="3">
    <source>
        <dbReference type="Google" id="ProtNLM"/>
    </source>
</evidence>
<evidence type="ECO:0000313" key="2">
    <source>
        <dbReference type="Proteomes" id="UP001177140"/>
    </source>
</evidence>
<keyword evidence="2" id="KW-1185">Reference proteome</keyword>
<accession>A0AA41W1X6</accession>
<dbReference type="InterPro" id="IPR052436">
    <property type="entry name" value="LTO1_adapter"/>
</dbReference>
<dbReference type="AlphaFoldDB" id="A0AA41W1X6"/>